<dbReference type="PROSITE" id="PS01125">
    <property type="entry name" value="ROK"/>
    <property type="match status" value="1"/>
</dbReference>
<dbReference type="InterPro" id="IPR000600">
    <property type="entry name" value="ROK"/>
</dbReference>
<reference evidence="2 3" key="1">
    <citation type="submission" date="2021-03" db="EMBL/GenBank/DDBJ databases">
        <title>Glycomyces sp. nov., a novel actinomycete isolated from soil.</title>
        <authorList>
            <person name="Yang X."/>
            <person name="Xu X."/>
        </authorList>
    </citation>
    <scope>NUCLEOTIDE SEQUENCE [LARGE SCALE GENOMIC DNA]</scope>
    <source>
        <strain evidence="2 3">NEAU-S30</strain>
    </source>
</reference>
<dbReference type="PANTHER" id="PTHR18964">
    <property type="entry name" value="ROK (REPRESSOR, ORF, KINASE) FAMILY"/>
    <property type="match status" value="1"/>
</dbReference>
<dbReference type="SUPFAM" id="SSF53067">
    <property type="entry name" value="Actin-like ATPase domain"/>
    <property type="match status" value="1"/>
</dbReference>
<dbReference type="InterPro" id="IPR036390">
    <property type="entry name" value="WH_DNA-bd_sf"/>
</dbReference>
<comment type="similarity">
    <text evidence="1">Belongs to the ROK (NagC/XylR) family.</text>
</comment>
<evidence type="ECO:0000313" key="2">
    <source>
        <dbReference type="EMBL" id="MBO3731825.1"/>
    </source>
</evidence>
<dbReference type="SUPFAM" id="SSF46785">
    <property type="entry name" value="Winged helix' DNA-binding domain"/>
    <property type="match status" value="1"/>
</dbReference>
<gene>
    <name evidence="2" type="ORF">J5V16_03265</name>
</gene>
<dbReference type="Pfam" id="PF13412">
    <property type="entry name" value="HTH_24"/>
    <property type="match status" value="1"/>
</dbReference>
<name>A0ABS3TZA3_9ACTN</name>
<dbReference type="EMBL" id="JAGFNP010000002">
    <property type="protein sequence ID" value="MBO3731825.1"/>
    <property type="molecule type" value="Genomic_DNA"/>
</dbReference>
<dbReference type="RefSeq" id="WP_208494578.1">
    <property type="nucleotide sequence ID" value="NZ_JAGFNP010000002.1"/>
</dbReference>
<dbReference type="Gene3D" id="1.10.10.10">
    <property type="entry name" value="Winged helix-like DNA-binding domain superfamily/Winged helix DNA-binding domain"/>
    <property type="match status" value="1"/>
</dbReference>
<dbReference type="PANTHER" id="PTHR18964:SF149">
    <property type="entry name" value="BIFUNCTIONAL UDP-N-ACETYLGLUCOSAMINE 2-EPIMERASE_N-ACETYLMANNOSAMINE KINASE"/>
    <property type="match status" value="1"/>
</dbReference>
<dbReference type="Proteomes" id="UP000681341">
    <property type="component" value="Unassembled WGS sequence"/>
</dbReference>
<dbReference type="InterPro" id="IPR036388">
    <property type="entry name" value="WH-like_DNA-bd_sf"/>
</dbReference>
<dbReference type="Gene3D" id="3.30.420.40">
    <property type="match status" value="2"/>
</dbReference>
<evidence type="ECO:0000313" key="3">
    <source>
        <dbReference type="Proteomes" id="UP000681341"/>
    </source>
</evidence>
<accession>A0ABS3TZA3</accession>
<evidence type="ECO:0000256" key="1">
    <source>
        <dbReference type="ARBA" id="ARBA00006479"/>
    </source>
</evidence>
<dbReference type="Pfam" id="PF00480">
    <property type="entry name" value="ROK"/>
    <property type="match status" value="1"/>
</dbReference>
<sequence length="409" mass="42988">MAVARLTSRDIRSESRLVVMRALLAAGESTRGDLAEATGLSLGTVSTIVQDLLKYGILAETGPLPVTVGRPTTGLRLDPDRGRVVGFYLEDRYLEATVFDAALGELATVEVTSAASVADADDVIAWIDGAFDTVLERARAKREDVIGVGILLPGGMQRPVKAATAPDAIWLHLDRLRDRLGLPVVVDNPLKAIATAELWLGAGRRVANAVAVSLGYGVGAGIIQDGAVVRGATNAAGEWGHSLLVFEGRQCQCGRKGCVEAYVGVPGIRRTLAEIAPDHPLAADRSLADGPEGFDLVEALADAVKAGDPAATAAIERSAHYLGAALADLVAILNPEVIALTGWAAWPAWRERVAPIVRRRVREDSPGDAAADLEIEVSPTCGMEGIAAIALERFMRDIGLVTTRVLPAL</sequence>
<protein>
    <submittedName>
        <fullName evidence="2">ROK family transcriptional regulator</fullName>
    </submittedName>
</protein>
<organism evidence="2 3">
    <name type="scientific">Glycomyces niveus</name>
    <dbReference type="NCBI Taxonomy" id="2820287"/>
    <lineage>
        <taxon>Bacteria</taxon>
        <taxon>Bacillati</taxon>
        <taxon>Actinomycetota</taxon>
        <taxon>Actinomycetes</taxon>
        <taxon>Glycomycetales</taxon>
        <taxon>Glycomycetaceae</taxon>
        <taxon>Glycomyces</taxon>
    </lineage>
</organism>
<keyword evidence="3" id="KW-1185">Reference proteome</keyword>
<comment type="caution">
    <text evidence="2">The sequence shown here is derived from an EMBL/GenBank/DDBJ whole genome shotgun (WGS) entry which is preliminary data.</text>
</comment>
<dbReference type="InterPro" id="IPR043129">
    <property type="entry name" value="ATPase_NBD"/>
</dbReference>
<dbReference type="InterPro" id="IPR049874">
    <property type="entry name" value="ROK_cs"/>
</dbReference>
<proteinExistence type="inferred from homology"/>